<protein>
    <submittedName>
        <fullName evidence="2">Uncharacterized protein</fullName>
    </submittedName>
</protein>
<evidence type="ECO:0000313" key="3">
    <source>
        <dbReference type="Proteomes" id="UP000640531"/>
    </source>
</evidence>
<dbReference type="Gene3D" id="1.20.120.20">
    <property type="entry name" value="Apolipoprotein"/>
    <property type="match status" value="1"/>
</dbReference>
<dbReference type="EMBL" id="JACJST010000024">
    <property type="protein sequence ID" value="MBD2570444.1"/>
    <property type="molecule type" value="Genomic_DNA"/>
</dbReference>
<proteinExistence type="predicted"/>
<evidence type="ECO:0000313" key="2">
    <source>
        <dbReference type="EMBL" id="MBD2570444.1"/>
    </source>
</evidence>
<feature type="coiled-coil region" evidence="1">
    <location>
        <begin position="170"/>
        <end position="262"/>
    </location>
</feature>
<gene>
    <name evidence="2" type="ORF">H6G59_21605</name>
</gene>
<accession>A0ABR8FND4</accession>
<organism evidence="2 3">
    <name type="scientific">Anabaena lutea FACHB-196</name>
    <dbReference type="NCBI Taxonomy" id="2692881"/>
    <lineage>
        <taxon>Bacteria</taxon>
        <taxon>Bacillati</taxon>
        <taxon>Cyanobacteriota</taxon>
        <taxon>Cyanophyceae</taxon>
        <taxon>Nostocales</taxon>
        <taxon>Nostocaceae</taxon>
        <taxon>Anabaena</taxon>
    </lineage>
</organism>
<evidence type="ECO:0000256" key="1">
    <source>
        <dbReference type="SAM" id="Coils"/>
    </source>
</evidence>
<feature type="coiled-coil region" evidence="1">
    <location>
        <begin position="39"/>
        <end position="66"/>
    </location>
</feature>
<name>A0ABR8FND4_9NOST</name>
<keyword evidence="1" id="KW-0175">Coiled coil</keyword>
<keyword evidence="3" id="KW-1185">Reference proteome</keyword>
<sequence>MAVPGKPSFGDIPNRFNQGIDNLQKRFGWQPEYDKGNPNAMIQRQIDEIKRQIIDINKKNEAQNRRIQILEFKFDGEKAANAAEHKALWGAIGFVQKLVTSLSIGLPALVKSIILSIIGSILLSKLIDLGMEAFLKNGKFDLSGILALIQRAKDDARAAATIAVKAEGKANQALTRAEAALENIKFLEKSALNAMKRLEAFTKSEIKFLTNATKNALLRLQDRIIGLEKVVANIQKQLNQLIASLNAQIKSINAAIKKVNADLLKSIQKINTDLLKAIQSIKTDLSKSIQKINADLLKTIQNLKTDFAGELNKIKSGVNQELQKLKPFTDKIPEILAKIATFSIEVAAIWLAINAIKAVIAGLKLGIGKSVTIINNFTTNNYNNVTNVVNPPTDLGLLKKIDATTTANLALTANVKAAVNVVSLKVIAGFKWLQLDRLLNVLTFAATIHNAFQLSSNIGVTLMQVIQNVLDTIGLKDDSGATPAS</sequence>
<comment type="caution">
    <text evidence="2">The sequence shown here is derived from an EMBL/GenBank/DDBJ whole genome shotgun (WGS) entry which is preliminary data.</text>
</comment>
<dbReference type="Proteomes" id="UP000640531">
    <property type="component" value="Unassembled WGS sequence"/>
</dbReference>
<dbReference type="RefSeq" id="WP_190718296.1">
    <property type="nucleotide sequence ID" value="NZ_JACJST010000024.1"/>
</dbReference>
<dbReference type="SUPFAM" id="SSF47162">
    <property type="entry name" value="Apolipoprotein"/>
    <property type="match status" value="1"/>
</dbReference>
<reference evidence="2 3" key="1">
    <citation type="journal article" date="2020" name="ISME J.">
        <title>Comparative genomics reveals insights into cyanobacterial evolution and habitat adaptation.</title>
        <authorList>
            <person name="Chen M.Y."/>
            <person name="Teng W.K."/>
            <person name="Zhao L."/>
            <person name="Hu C.X."/>
            <person name="Zhou Y.K."/>
            <person name="Han B.P."/>
            <person name="Song L.R."/>
            <person name="Shu W.S."/>
        </authorList>
    </citation>
    <scope>NUCLEOTIDE SEQUENCE [LARGE SCALE GENOMIC DNA]</scope>
    <source>
        <strain evidence="2 3">FACHB-196</strain>
    </source>
</reference>